<evidence type="ECO:0000259" key="8">
    <source>
        <dbReference type="Pfam" id="PF01794"/>
    </source>
</evidence>
<keyword evidence="2" id="KW-0813">Transport</keyword>
<evidence type="ECO:0000256" key="7">
    <source>
        <dbReference type="SAM" id="Phobius"/>
    </source>
</evidence>
<dbReference type="eggNOG" id="COG2717">
    <property type="taxonomic scope" value="Bacteria"/>
</dbReference>
<keyword evidence="6 7" id="KW-0472">Membrane</keyword>
<dbReference type="KEGG" id="cac:CA_C0555"/>
<comment type="subcellular location">
    <subcellularLocation>
        <location evidence="1">Membrane</location>
        <topology evidence="1">Multi-pass membrane protein</topology>
    </subcellularLocation>
</comment>
<feature type="transmembrane region" description="Helical" evidence="7">
    <location>
        <begin position="138"/>
        <end position="156"/>
    </location>
</feature>
<proteinExistence type="predicted"/>
<name>Q97LK5_CLOAB</name>
<feature type="transmembrane region" description="Helical" evidence="7">
    <location>
        <begin position="177"/>
        <end position="195"/>
    </location>
</feature>
<dbReference type="RefSeq" id="WP_010963876.1">
    <property type="nucleotide sequence ID" value="NC_003030.1"/>
</dbReference>
<evidence type="ECO:0000256" key="5">
    <source>
        <dbReference type="ARBA" id="ARBA00023004"/>
    </source>
</evidence>
<feature type="transmembrane region" description="Helical" evidence="7">
    <location>
        <begin position="95"/>
        <end position="118"/>
    </location>
</feature>
<dbReference type="GO" id="GO:0005886">
    <property type="term" value="C:plasma membrane"/>
    <property type="evidence" value="ECO:0007669"/>
    <property type="project" value="TreeGrafter"/>
</dbReference>
<keyword evidence="10" id="KW-1185">Reference proteome</keyword>
<feature type="transmembrane region" description="Helical" evidence="7">
    <location>
        <begin position="65"/>
        <end position="83"/>
    </location>
</feature>
<feature type="transmembrane region" description="Helical" evidence="7">
    <location>
        <begin position="201"/>
        <end position="220"/>
    </location>
</feature>
<dbReference type="GO" id="GO:0016679">
    <property type="term" value="F:oxidoreductase activity, acting on diphenols and related substances as donors"/>
    <property type="evidence" value="ECO:0007669"/>
    <property type="project" value="TreeGrafter"/>
</dbReference>
<organism evidence="9 10">
    <name type="scientific">Clostridium acetobutylicum (strain ATCC 824 / DSM 792 / JCM 1419 / IAM 19013 / LMG 5710 / NBRC 13948 / NRRL B-527 / VKM B-1787 / 2291 / W)</name>
    <dbReference type="NCBI Taxonomy" id="272562"/>
    <lineage>
        <taxon>Bacteria</taxon>
        <taxon>Bacillati</taxon>
        <taxon>Bacillota</taxon>
        <taxon>Clostridia</taxon>
        <taxon>Eubacteriales</taxon>
        <taxon>Clostridiaceae</taxon>
        <taxon>Clostridium</taxon>
    </lineage>
</organism>
<dbReference type="EMBL" id="AE001437">
    <property type="protein sequence ID" value="AAK78534.1"/>
    <property type="molecule type" value="Genomic_DNA"/>
</dbReference>
<protein>
    <submittedName>
        <fullName evidence="9">Predicted membrane protein</fullName>
    </submittedName>
</protein>
<evidence type="ECO:0000256" key="3">
    <source>
        <dbReference type="ARBA" id="ARBA00022692"/>
    </source>
</evidence>
<dbReference type="GO" id="GO:0020037">
    <property type="term" value="F:heme binding"/>
    <property type="evidence" value="ECO:0007669"/>
    <property type="project" value="TreeGrafter"/>
</dbReference>
<keyword evidence="5" id="KW-0408">Iron</keyword>
<dbReference type="PIR" id="C96968">
    <property type="entry name" value="C96968"/>
</dbReference>
<feature type="domain" description="Ferric oxidoreductase" evidence="8">
    <location>
        <begin position="67"/>
        <end position="185"/>
    </location>
</feature>
<dbReference type="Proteomes" id="UP000000814">
    <property type="component" value="Chromosome"/>
</dbReference>
<dbReference type="Pfam" id="PF01794">
    <property type="entry name" value="Ferric_reduct"/>
    <property type="match status" value="1"/>
</dbReference>
<dbReference type="AlphaFoldDB" id="Q97LK5"/>
<dbReference type="PANTHER" id="PTHR36964">
    <property type="entry name" value="PROTEIN-METHIONINE-SULFOXIDE REDUCTASE HEME-BINDING SUBUNIT MSRQ"/>
    <property type="match status" value="1"/>
</dbReference>
<dbReference type="GeneID" id="44997065"/>
<keyword evidence="4 7" id="KW-1133">Transmembrane helix</keyword>
<accession>Q97LK5</accession>
<dbReference type="STRING" id="272562.CA_C0555"/>
<dbReference type="PANTHER" id="PTHR36964:SF1">
    <property type="entry name" value="PROTEIN-METHIONINE-SULFOXIDE REDUCTASE HEME-BINDING SUBUNIT MSRQ"/>
    <property type="match status" value="1"/>
</dbReference>
<gene>
    <name evidence="9" type="ordered locus">CA_C0555</name>
</gene>
<dbReference type="OrthoDB" id="3174396at2"/>
<evidence type="ECO:0000313" key="10">
    <source>
        <dbReference type="Proteomes" id="UP000000814"/>
    </source>
</evidence>
<keyword evidence="3 7" id="KW-0812">Transmembrane</keyword>
<feature type="transmembrane region" description="Helical" evidence="7">
    <location>
        <begin position="26"/>
        <end position="45"/>
    </location>
</feature>
<dbReference type="InterPro" id="IPR022837">
    <property type="entry name" value="MsrQ-like"/>
</dbReference>
<dbReference type="GO" id="GO:0010181">
    <property type="term" value="F:FMN binding"/>
    <property type="evidence" value="ECO:0007669"/>
    <property type="project" value="TreeGrafter"/>
</dbReference>
<evidence type="ECO:0000256" key="2">
    <source>
        <dbReference type="ARBA" id="ARBA00022448"/>
    </source>
</evidence>
<evidence type="ECO:0000256" key="1">
    <source>
        <dbReference type="ARBA" id="ARBA00004141"/>
    </source>
</evidence>
<sequence>MELVCCIAVTTLVMLFLNSTIIRKRAIWYFISLAASFATVFFEIFKILYKVHIGGVLAVFEKVCIKGFIAISLFLLVMFAGALNNKLAVTKKLVAIRAQMAIMASIFIFPHVCIYLYYVLKYTFPEVIDKGSIELFTAAYILAGIIAFIIMMPLFITSLKKVRRKMNGVKWKKLQRWAYLFYLLVYGHILFVMLNSQKIDITRFATYNILFGIYFILRVTKTRLSSVTKSVEPIA</sequence>
<evidence type="ECO:0000256" key="6">
    <source>
        <dbReference type="ARBA" id="ARBA00023136"/>
    </source>
</evidence>
<dbReference type="InterPro" id="IPR013130">
    <property type="entry name" value="Fe3_Rdtase_TM_dom"/>
</dbReference>
<dbReference type="PATRIC" id="fig|272562.8.peg.760"/>
<evidence type="ECO:0000313" key="9">
    <source>
        <dbReference type="EMBL" id="AAK78534.1"/>
    </source>
</evidence>
<evidence type="ECO:0000256" key="4">
    <source>
        <dbReference type="ARBA" id="ARBA00022989"/>
    </source>
</evidence>
<reference evidence="9 10" key="1">
    <citation type="journal article" date="2001" name="J. Bacteriol.">
        <title>Genome sequence and comparative analysis of the solvent-producing bacterium Clostridium acetobutylicum.</title>
        <authorList>
            <person name="Nolling J."/>
            <person name="Breton G."/>
            <person name="Omelchenko M.V."/>
            <person name="Makarova K.S."/>
            <person name="Zeng Q."/>
            <person name="Gibson R."/>
            <person name="Lee H.M."/>
            <person name="Dubois J."/>
            <person name="Qiu D."/>
            <person name="Hitti J."/>
            <person name="Wolf Y.I."/>
            <person name="Tatusov R.L."/>
            <person name="Sabathe F."/>
            <person name="Doucette-Stamm L."/>
            <person name="Soucaille P."/>
            <person name="Daly M.J."/>
            <person name="Bennett G.N."/>
            <person name="Koonin E.V."/>
            <person name="Smith D.R."/>
        </authorList>
    </citation>
    <scope>NUCLEOTIDE SEQUENCE [LARGE SCALE GENOMIC DNA]</scope>
    <source>
        <strain evidence="10">ATCC 824 / DSM 792 / JCM 1419 / LMG 5710 / VKM B-1787</strain>
    </source>
</reference>
<dbReference type="HOGENOM" id="CLU_100156_0_0_9"/>